<dbReference type="AlphaFoldDB" id="A0AAD6YEK2"/>
<organism evidence="1 2">
    <name type="scientific">Mycena pura</name>
    <dbReference type="NCBI Taxonomy" id="153505"/>
    <lineage>
        <taxon>Eukaryota</taxon>
        <taxon>Fungi</taxon>
        <taxon>Dikarya</taxon>
        <taxon>Basidiomycota</taxon>
        <taxon>Agaricomycotina</taxon>
        <taxon>Agaricomycetes</taxon>
        <taxon>Agaricomycetidae</taxon>
        <taxon>Agaricales</taxon>
        <taxon>Marasmiineae</taxon>
        <taxon>Mycenaceae</taxon>
        <taxon>Mycena</taxon>
    </lineage>
</organism>
<accession>A0AAD6YEK2</accession>
<gene>
    <name evidence="1" type="ORF">GGX14DRAFT_393449</name>
</gene>
<keyword evidence="2" id="KW-1185">Reference proteome</keyword>
<dbReference type="Proteomes" id="UP001219525">
    <property type="component" value="Unassembled WGS sequence"/>
</dbReference>
<evidence type="ECO:0000313" key="2">
    <source>
        <dbReference type="Proteomes" id="UP001219525"/>
    </source>
</evidence>
<proteinExistence type="predicted"/>
<comment type="caution">
    <text evidence="1">The sequence shown here is derived from an EMBL/GenBank/DDBJ whole genome shotgun (WGS) entry which is preliminary data.</text>
</comment>
<protein>
    <submittedName>
        <fullName evidence="1">Uncharacterized protein</fullName>
    </submittedName>
</protein>
<dbReference type="EMBL" id="JARJCW010000023">
    <property type="protein sequence ID" value="KAJ7212551.1"/>
    <property type="molecule type" value="Genomic_DNA"/>
</dbReference>
<sequence length="110" mass="12261">MMLHVHNFIFFVPECDQVVKELKLEGVGDNHCLVPVPVPGVIVLGFLGSGYSTRTPTPPTTILLVHATKWEQEWPTRFQSGNVCGSVIVELSADRERWNNAPESSGRIEF</sequence>
<reference evidence="1" key="1">
    <citation type="submission" date="2023-03" db="EMBL/GenBank/DDBJ databases">
        <title>Massive genome expansion in bonnet fungi (Mycena s.s.) driven by repeated elements and novel gene families across ecological guilds.</title>
        <authorList>
            <consortium name="Lawrence Berkeley National Laboratory"/>
            <person name="Harder C.B."/>
            <person name="Miyauchi S."/>
            <person name="Viragh M."/>
            <person name="Kuo A."/>
            <person name="Thoen E."/>
            <person name="Andreopoulos B."/>
            <person name="Lu D."/>
            <person name="Skrede I."/>
            <person name="Drula E."/>
            <person name="Henrissat B."/>
            <person name="Morin E."/>
            <person name="Kohler A."/>
            <person name="Barry K."/>
            <person name="LaButti K."/>
            <person name="Morin E."/>
            <person name="Salamov A."/>
            <person name="Lipzen A."/>
            <person name="Mereny Z."/>
            <person name="Hegedus B."/>
            <person name="Baldrian P."/>
            <person name="Stursova M."/>
            <person name="Weitz H."/>
            <person name="Taylor A."/>
            <person name="Grigoriev I.V."/>
            <person name="Nagy L.G."/>
            <person name="Martin F."/>
            <person name="Kauserud H."/>
        </authorList>
    </citation>
    <scope>NUCLEOTIDE SEQUENCE</scope>
    <source>
        <strain evidence="1">9144</strain>
    </source>
</reference>
<evidence type="ECO:0000313" key="1">
    <source>
        <dbReference type="EMBL" id="KAJ7212551.1"/>
    </source>
</evidence>
<name>A0AAD6YEK2_9AGAR</name>